<dbReference type="RefSeq" id="XP_013251379.1">
    <property type="nucleotide sequence ID" value="XM_013395925.1"/>
</dbReference>
<evidence type="ECO:0000256" key="5">
    <source>
        <dbReference type="RuleBase" id="RU004187"/>
    </source>
</evidence>
<dbReference type="GO" id="GO:0051082">
    <property type="term" value="F:unfolded protein binding"/>
    <property type="evidence" value="ECO:0007669"/>
    <property type="project" value="InterPro"/>
</dbReference>
<dbReference type="SUPFAM" id="SSF54849">
    <property type="entry name" value="GroEL-intermediate domain like"/>
    <property type="match status" value="1"/>
</dbReference>
<dbReference type="VEuPathDB" id="ToxoDB:EAH_00033060"/>
<dbReference type="InterPro" id="IPR027413">
    <property type="entry name" value="GROEL-like_equatorial_sf"/>
</dbReference>
<dbReference type="GO" id="GO:0140662">
    <property type="term" value="F:ATP-dependent protein folding chaperone"/>
    <property type="evidence" value="ECO:0007669"/>
    <property type="project" value="InterPro"/>
</dbReference>
<dbReference type="InterPro" id="IPR027410">
    <property type="entry name" value="TCP-1-like_intermed_sf"/>
</dbReference>
<dbReference type="SUPFAM" id="SSF48592">
    <property type="entry name" value="GroEL equatorial domain-like"/>
    <property type="match status" value="1"/>
</dbReference>
<dbReference type="GO" id="GO:0016887">
    <property type="term" value="F:ATP hydrolysis activity"/>
    <property type="evidence" value="ECO:0007669"/>
    <property type="project" value="InterPro"/>
</dbReference>
<protein>
    <submittedName>
        <fullName evidence="6">TCP-1/cpn60 family chaperonin, putative</fullName>
    </submittedName>
</protein>
<dbReference type="InterPro" id="IPR027409">
    <property type="entry name" value="GroEL-like_apical_dom_sf"/>
</dbReference>
<evidence type="ECO:0000256" key="1">
    <source>
        <dbReference type="ARBA" id="ARBA00008020"/>
    </source>
</evidence>
<gene>
    <name evidence="6" type="ORF">EAH_00033060</name>
</gene>
<dbReference type="Gene3D" id="3.50.7.10">
    <property type="entry name" value="GroEL"/>
    <property type="match status" value="1"/>
</dbReference>
<reference evidence="6" key="1">
    <citation type="submission" date="2013-10" db="EMBL/GenBank/DDBJ databases">
        <title>Genomic analysis of the causative agents of coccidiosis in chickens.</title>
        <authorList>
            <person name="Reid A.J."/>
            <person name="Blake D."/>
            <person name="Billington K."/>
            <person name="Browne H."/>
            <person name="Dunn M."/>
            <person name="Hung S."/>
            <person name="Kawahara F."/>
            <person name="Miranda-Saavedra D."/>
            <person name="Mourier T."/>
            <person name="Nagra H."/>
            <person name="Otto T.D."/>
            <person name="Rawlings N."/>
            <person name="Sanchez A."/>
            <person name="Sanders M."/>
            <person name="Subramaniam C."/>
            <person name="Tay Y."/>
            <person name="Dear P."/>
            <person name="Doerig C."/>
            <person name="Gruber A."/>
            <person name="Parkinson J."/>
            <person name="Shirley M."/>
            <person name="Wan K.L."/>
            <person name="Berriman M."/>
            <person name="Tomley F."/>
            <person name="Pain A."/>
        </authorList>
    </citation>
    <scope>NUCLEOTIDE SEQUENCE</scope>
    <source>
        <strain evidence="6">Houghton</strain>
    </source>
</reference>
<dbReference type="GO" id="GO:0005524">
    <property type="term" value="F:ATP binding"/>
    <property type="evidence" value="ECO:0007669"/>
    <property type="project" value="UniProtKB-KW"/>
</dbReference>
<proteinExistence type="inferred from homology"/>
<dbReference type="PROSITE" id="PS00995">
    <property type="entry name" value="TCP1_3"/>
    <property type="match status" value="1"/>
</dbReference>
<dbReference type="Pfam" id="PF00118">
    <property type="entry name" value="Cpn60_TCP1"/>
    <property type="match status" value="1"/>
</dbReference>
<dbReference type="Gene3D" id="3.30.260.10">
    <property type="entry name" value="TCP-1-like chaperonin intermediate domain"/>
    <property type="match status" value="1"/>
</dbReference>
<evidence type="ECO:0000256" key="2">
    <source>
        <dbReference type="ARBA" id="ARBA00022741"/>
    </source>
</evidence>
<dbReference type="PRINTS" id="PR00304">
    <property type="entry name" value="TCOMPLEXTCP1"/>
</dbReference>
<keyword evidence="4 5" id="KW-0143">Chaperone</keyword>
<dbReference type="PROSITE" id="PS00751">
    <property type="entry name" value="TCP1_2"/>
    <property type="match status" value="1"/>
</dbReference>
<name>U6GFP0_EIMAC</name>
<comment type="similarity">
    <text evidence="1 5">Belongs to the TCP-1 chaperonin family.</text>
</comment>
<evidence type="ECO:0000256" key="4">
    <source>
        <dbReference type="ARBA" id="ARBA00023186"/>
    </source>
</evidence>
<dbReference type="Gene3D" id="1.10.560.10">
    <property type="entry name" value="GroEL-like equatorial domain"/>
    <property type="match status" value="1"/>
</dbReference>
<sequence>MTLAIFGERQSGQDVRSANALLCLIPISITAALQQHPFTYRSSLGPHGLDKMLVDDIGDVIVTNDGATILKQLEVQHPAAKVLVELSDLQDKEVGDGTTSVVLLASELLRLSMQLIKDDLHPTAVISGYRLAMKECVRYLKSHLSVDMSKLVAADLVLSVAKTSLASKFIGAEEEFFSRLCVTAIQSVKTVTERGEVRYPVEAISILKTHGKSTRDSELVDGFALKTSRAAQGMPMVVKDAKIALLDFGLRQHRMQLGVSIQVNDPQALEKIRQQEKDIARQRVKQVLQSGANVIITTQGIDDMCLKYFVEAGALAVRRVSKKDIRRIAKATGGIAAAAAAAAATAAAAAETATAGVSEARGTVCLTMATLEGDEVFDVSALGTCAQVSEERVGDWDYLFFTGCKAAKAATIILRGANEYMLDEVERSLHDALCAVSRCMSSSSVCPGGGAVEAALSVYLEDFARTLGSREQLAVAAFAEALLTIPRTLALNAALDASELVARLRAVHAKQQCGGGEAAAAAKSASPAEVKDLQGLDLVNGKLCSSLEKGIVEATISKTKSLKFATEAAVTILRIDDFIRLAPEPERKERD</sequence>
<keyword evidence="3 5" id="KW-0067">ATP-binding</keyword>
<dbReference type="EMBL" id="HG670863">
    <property type="protein sequence ID" value="CDI78392.1"/>
    <property type="molecule type" value="Genomic_DNA"/>
</dbReference>
<organism evidence="6 7">
    <name type="scientific">Eimeria acervulina</name>
    <name type="common">Coccidian parasite</name>
    <dbReference type="NCBI Taxonomy" id="5801"/>
    <lineage>
        <taxon>Eukaryota</taxon>
        <taxon>Sar</taxon>
        <taxon>Alveolata</taxon>
        <taxon>Apicomplexa</taxon>
        <taxon>Conoidasida</taxon>
        <taxon>Coccidia</taxon>
        <taxon>Eucoccidiorida</taxon>
        <taxon>Eimeriorina</taxon>
        <taxon>Eimeriidae</taxon>
        <taxon>Eimeria</taxon>
    </lineage>
</organism>
<dbReference type="AlphaFoldDB" id="U6GFP0"/>
<dbReference type="Proteomes" id="UP000018050">
    <property type="component" value="Unassembled WGS sequence"/>
</dbReference>
<dbReference type="InterPro" id="IPR002423">
    <property type="entry name" value="Cpn60/GroEL/TCP-1"/>
</dbReference>
<dbReference type="InterPro" id="IPR017998">
    <property type="entry name" value="Chaperone_TCP-1"/>
</dbReference>
<keyword evidence="7" id="KW-1185">Reference proteome</keyword>
<evidence type="ECO:0000313" key="7">
    <source>
        <dbReference type="Proteomes" id="UP000018050"/>
    </source>
</evidence>
<evidence type="ECO:0000256" key="3">
    <source>
        <dbReference type="ARBA" id="ARBA00022840"/>
    </source>
</evidence>
<dbReference type="PANTHER" id="PTHR11353">
    <property type="entry name" value="CHAPERONIN"/>
    <property type="match status" value="1"/>
</dbReference>
<dbReference type="OMA" id="RGPNDYQ"/>
<accession>U6GFP0</accession>
<dbReference type="OrthoDB" id="347256at2759"/>
<dbReference type="InterPro" id="IPR002194">
    <property type="entry name" value="Chaperonin_TCP-1_CS"/>
</dbReference>
<keyword evidence="2 5" id="KW-0547">Nucleotide-binding</keyword>
<dbReference type="GeneID" id="25271376"/>
<dbReference type="PROSITE" id="PS00750">
    <property type="entry name" value="TCP1_1"/>
    <property type="match status" value="1"/>
</dbReference>
<reference evidence="6" key="2">
    <citation type="submission" date="2013-10" db="EMBL/GenBank/DDBJ databases">
        <authorList>
            <person name="Aslett M."/>
        </authorList>
    </citation>
    <scope>NUCLEOTIDE SEQUENCE</scope>
    <source>
        <strain evidence="6">Houghton</strain>
    </source>
</reference>
<dbReference type="SUPFAM" id="SSF52029">
    <property type="entry name" value="GroEL apical domain-like"/>
    <property type="match status" value="1"/>
</dbReference>
<evidence type="ECO:0000313" key="6">
    <source>
        <dbReference type="EMBL" id="CDI78392.1"/>
    </source>
</evidence>